<evidence type="ECO:0000313" key="3">
    <source>
        <dbReference type="Proteomes" id="UP000277579"/>
    </source>
</evidence>
<sequence>MKHSFLFDLDAKYIVIFLFFAMLLAINLGYRFGVKKTKTDSDNSGILSSLLGLLALILAFTFGMSGSRYENRKASLIDESNCIGTAILRADTYPDSLKKAFKIDFSSYLDSRVSYFESDRDDAKINKALATSAVISQKLWTRAASYSKDKELFLPSNMMLPALNSMFDSASTANAAYNSNVPESIVYLLLIFSVIISFYIGYSSGFKKKIDKFYILGFCLLTSIVIYITLDLDRPRRGSINMHNEVFLFKDLKNSL</sequence>
<feature type="transmembrane region" description="Helical" evidence="1">
    <location>
        <begin position="45"/>
        <end position="63"/>
    </location>
</feature>
<proteinExistence type="predicted"/>
<dbReference type="AlphaFoldDB" id="A0A495MK66"/>
<keyword evidence="1" id="KW-1133">Transmembrane helix</keyword>
<feature type="transmembrane region" description="Helical" evidence="1">
    <location>
        <begin position="12"/>
        <end position="33"/>
    </location>
</feature>
<keyword evidence="1" id="KW-0812">Transmembrane</keyword>
<dbReference type="OrthoDB" id="677192at2"/>
<feature type="transmembrane region" description="Helical" evidence="1">
    <location>
        <begin position="214"/>
        <end position="232"/>
    </location>
</feature>
<evidence type="ECO:0008006" key="4">
    <source>
        <dbReference type="Google" id="ProtNLM"/>
    </source>
</evidence>
<keyword evidence="1" id="KW-0472">Membrane</keyword>
<dbReference type="RefSeq" id="WP_147406602.1">
    <property type="nucleotide sequence ID" value="NZ_RBLC01000001.1"/>
</dbReference>
<evidence type="ECO:0000256" key="1">
    <source>
        <dbReference type="SAM" id="Phobius"/>
    </source>
</evidence>
<evidence type="ECO:0000313" key="2">
    <source>
        <dbReference type="EMBL" id="RKS26356.1"/>
    </source>
</evidence>
<accession>A0A495MK66</accession>
<keyword evidence="3" id="KW-1185">Reference proteome</keyword>
<organism evidence="2 3">
    <name type="scientific">Flavobacterium endophyticum</name>
    <dbReference type="NCBI Taxonomy" id="1540163"/>
    <lineage>
        <taxon>Bacteria</taxon>
        <taxon>Pseudomonadati</taxon>
        <taxon>Bacteroidota</taxon>
        <taxon>Flavobacteriia</taxon>
        <taxon>Flavobacteriales</taxon>
        <taxon>Flavobacteriaceae</taxon>
        <taxon>Flavobacterium</taxon>
    </lineage>
</organism>
<reference evidence="2 3" key="1">
    <citation type="submission" date="2018-10" db="EMBL/GenBank/DDBJ databases">
        <title>Genomic Encyclopedia of Archaeal and Bacterial Type Strains, Phase II (KMG-II): from individual species to whole genera.</title>
        <authorList>
            <person name="Goeker M."/>
        </authorList>
    </citation>
    <scope>NUCLEOTIDE SEQUENCE [LARGE SCALE GENOMIC DNA]</scope>
    <source>
        <strain evidence="2 3">DSM 29537</strain>
    </source>
</reference>
<protein>
    <recommendedName>
        <fullName evidence="4">DUF4239 domain-containing protein</fullName>
    </recommendedName>
</protein>
<feature type="transmembrane region" description="Helical" evidence="1">
    <location>
        <begin position="185"/>
        <end position="202"/>
    </location>
</feature>
<gene>
    <name evidence="2" type="ORF">CLV94_1413</name>
</gene>
<dbReference type="EMBL" id="RBLC01000001">
    <property type="protein sequence ID" value="RKS26356.1"/>
    <property type="molecule type" value="Genomic_DNA"/>
</dbReference>
<name>A0A495MK66_9FLAO</name>
<dbReference type="Proteomes" id="UP000277579">
    <property type="component" value="Unassembled WGS sequence"/>
</dbReference>
<comment type="caution">
    <text evidence="2">The sequence shown here is derived from an EMBL/GenBank/DDBJ whole genome shotgun (WGS) entry which is preliminary data.</text>
</comment>